<dbReference type="PATRIC" id="fig|1246995.3.peg.5322"/>
<dbReference type="HOGENOM" id="CLU_484546_0_0_11"/>
<dbReference type="RefSeq" id="WP_023364290.1">
    <property type="nucleotide sequence ID" value="NC_022657.1"/>
</dbReference>
<feature type="chain" id="PRO_5004665646" evidence="1">
    <location>
        <begin position="26"/>
        <end position="562"/>
    </location>
</feature>
<reference evidence="3 4" key="1">
    <citation type="journal article" date="2014" name="J. Biotechnol.">
        <title>Complete genome sequence of the actinobacterium Actinoplanes friuliensis HAG 010964, producer of the lipopeptide antibiotic friulimycin.</title>
        <authorList>
            <person name="Ruckert C."/>
            <person name="Szczepanowski R."/>
            <person name="Albersmeier A."/>
            <person name="Goesmann A."/>
            <person name="Fischer N."/>
            <person name="Steinkamper A."/>
            <person name="Puhler A."/>
            <person name="Biener R."/>
            <person name="Schwartz D."/>
            <person name="Kalinowski J."/>
        </authorList>
    </citation>
    <scope>NUCLEOTIDE SEQUENCE [LARGE SCALE GENOMIC DNA]</scope>
    <source>
        <strain evidence="3 4">DSM 7358</strain>
    </source>
</reference>
<dbReference type="InterPro" id="IPR008979">
    <property type="entry name" value="Galactose-bd-like_sf"/>
</dbReference>
<organism evidence="3 4">
    <name type="scientific">Actinoplanes friuliensis DSM 7358</name>
    <dbReference type="NCBI Taxonomy" id="1246995"/>
    <lineage>
        <taxon>Bacteria</taxon>
        <taxon>Bacillati</taxon>
        <taxon>Actinomycetota</taxon>
        <taxon>Actinomycetes</taxon>
        <taxon>Micromonosporales</taxon>
        <taxon>Micromonosporaceae</taxon>
        <taxon>Actinoplanes</taxon>
    </lineage>
</organism>
<gene>
    <name evidence="3" type="ORF">AFR_26260</name>
</gene>
<dbReference type="InterPro" id="IPR013830">
    <property type="entry name" value="SGNH_hydro"/>
</dbReference>
<dbReference type="CDD" id="cd01833">
    <property type="entry name" value="XynB_like"/>
    <property type="match status" value="1"/>
</dbReference>
<dbReference type="eggNOG" id="COG2755">
    <property type="taxonomic scope" value="Bacteria"/>
</dbReference>
<dbReference type="Pfam" id="PF13472">
    <property type="entry name" value="Lipase_GDSL_2"/>
    <property type="match status" value="1"/>
</dbReference>
<dbReference type="AlphaFoldDB" id="U5W309"/>
<dbReference type="Pfam" id="PF22633">
    <property type="entry name" value="F5_F8_type_C_2"/>
    <property type="match status" value="1"/>
</dbReference>
<keyword evidence="3" id="KW-0430">Lectin</keyword>
<keyword evidence="4" id="KW-1185">Reference proteome</keyword>
<dbReference type="InterPro" id="IPR036514">
    <property type="entry name" value="SGNH_hydro_sf"/>
</dbReference>
<evidence type="ECO:0000313" key="4">
    <source>
        <dbReference type="Proteomes" id="UP000017746"/>
    </source>
</evidence>
<evidence type="ECO:0000259" key="2">
    <source>
        <dbReference type="PROSITE" id="PS50022"/>
    </source>
</evidence>
<proteinExistence type="predicted"/>
<sequence>MRRLHLFLAALVVALVPAIAAPAQAAAVTGRAVKIMPLGDSITWGTGSMNGSIPGSGYRAGLWTKLVAGAGLAVDFVGSMNSGSLPDTDNEGHSGYRIDQITANVTGWLTAAQPDVILLHIGTNDFWQDHETSTASKRLGLLLDKIHQVRPSATLIVAEIVPTRQDALNTKIDAYNAAIPGLVATRAAAGHNIRSADLHDTMTDADFADTLHPNNTGYEKMANLWHSALEPVLGGGREWPLLRTGLEPGETAPTWIDTVDRASGVGGYQAGLTTMETGPRTGTSHGGANALMYSGNDQSTSLSYSYMRVFDTHLRISPSSVLSYWIRPQQTNGTYVAVGLLFTDGSSLRDSTAVDQYGVRAHPLHQGQGGHLVVNQWNLVTVSLSALAGRTVDRVQLGYDQPAATGVFRGFVDDIAVTDHGLPAQNLALDRPATATTEPCAETETPAQATDGVTTTNSKWCTRAAGQWQVDLGTASPVGRVVLRHASAGGESLAWNTRAYHVETSEDGETWTAFATVTDNADGITTSSADPVTARHVRVTVDAGRQDEYPLTRIYEVEVYAR</sequence>
<dbReference type="SUPFAM" id="SSF49785">
    <property type="entry name" value="Galactose-binding domain-like"/>
    <property type="match status" value="1"/>
</dbReference>
<dbReference type="KEGG" id="afs:AFR_26260"/>
<dbReference type="EMBL" id="CP006272">
    <property type="protein sequence ID" value="AGZ43514.1"/>
    <property type="molecule type" value="Genomic_DNA"/>
</dbReference>
<evidence type="ECO:0000256" key="1">
    <source>
        <dbReference type="SAM" id="SignalP"/>
    </source>
</evidence>
<dbReference type="PANTHER" id="PTHR30383:SF5">
    <property type="entry name" value="SGNH HYDROLASE-TYPE ESTERASE DOMAIN-CONTAINING PROTEIN"/>
    <property type="match status" value="1"/>
</dbReference>
<evidence type="ECO:0000313" key="3">
    <source>
        <dbReference type="EMBL" id="AGZ43514.1"/>
    </source>
</evidence>
<dbReference type="InterPro" id="IPR051532">
    <property type="entry name" value="Ester_Hydrolysis_Enzymes"/>
</dbReference>
<feature type="signal peptide" evidence="1">
    <location>
        <begin position="1"/>
        <end position="25"/>
    </location>
</feature>
<dbReference type="Gene3D" id="3.40.50.1110">
    <property type="entry name" value="SGNH hydrolase"/>
    <property type="match status" value="1"/>
</dbReference>
<accession>U5W309</accession>
<dbReference type="GO" id="GO:0004622">
    <property type="term" value="F:phosphatidylcholine lysophospholipase activity"/>
    <property type="evidence" value="ECO:0007669"/>
    <property type="project" value="TreeGrafter"/>
</dbReference>
<name>U5W309_9ACTN</name>
<feature type="domain" description="F5/8 type C" evidence="2">
    <location>
        <begin position="415"/>
        <end position="562"/>
    </location>
</feature>
<dbReference type="SUPFAM" id="SSF52266">
    <property type="entry name" value="SGNH hydrolase"/>
    <property type="match status" value="1"/>
</dbReference>
<dbReference type="InterPro" id="IPR000421">
    <property type="entry name" value="FA58C"/>
</dbReference>
<dbReference type="GO" id="GO:0030246">
    <property type="term" value="F:carbohydrate binding"/>
    <property type="evidence" value="ECO:0007669"/>
    <property type="project" value="UniProtKB-KW"/>
</dbReference>
<dbReference type="STRING" id="1246995.AFR_26260"/>
<keyword evidence="1" id="KW-0732">Signal</keyword>
<dbReference type="OrthoDB" id="468550at2"/>
<dbReference type="PROSITE" id="PS50022">
    <property type="entry name" value="FA58C_3"/>
    <property type="match status" value="1"/>
</dbReference>
<protein>
    <submittedName>
        <fullName evidence="3">Ricin B lectin</fullName>
    </submittedName>
</protein>
<dbReference type="Proteomes" id="UP000017746">
    <property type="component" value="Chromosome"/>
</dbReference>
<dbReference type="PANTHER" id="PTHR30383">
    <property type="entry name" value="THIOESTERASE 1/PROTEASE 1/LYSOPHOSPHOLIPASE L1"/>
    <property type="match status" value="1"/>
</dbReference>
<dbReference type="Gene3D" id="2.60.120.260">
    <property type="entry name" value="Galactose-binding domain-like"/>
    <property type="match status" value="1"/>
</dbReference>